<evidence type="ECO:0000313" key="2">
    <source>
        <dbReference type="Proteomes" id="UP000000447"/>
    </source>
</evidence>
<keyword evidence="1" id="KW-0614">Plasmid</keyword>
<dbReference type="RefSeq" id="WP_012642540.1">
    <property type="nucleotide sequence ID" value="NC_011961.1"/>
</dbReference>
<sequence length="115" mass="12426">MDRSWRQLAAVLAALVLFTVLPLGVSAKGDEVSLAEAVALRQQLVTAPDFEVAWRALTQAQQRAIESIDRQPVIETGSTSSGIGDFAVAAAGCWTRMNYVRAVAALLGYVLWSYE</sequence>
<proteinExistence type="predicted"/>
<organism evidence="1 2">
    <name type="scientific">Thermomicrobium roseum (strain ATCC 27502 / DSM 5159 / P-2)</name>
    <dbReference type="NCBI Taxonomy" id="309801"/>
    <lineage>
        <taxon>Bacteria</taxon>
        <taxon>Pseudomonadati</taxon>
        <taxon>Thermomicrobiota</taxon>
        <taxon>Thermomicrobia</taxon>
        <taxon>Thermomicrobiales</taxon>
        <taxon>Thermomicrobiaceae</taxon>
        <taxon>Thermomicrobium</taxon>
    </lineage>
</organism>
<protein>
    <submittedName>
        <fullName evidence="1">Uncharacterized protein</fullName>
    </submittedName>
</protein>
<dbReference type="AlphaFoldDB" id="B9L4P6"/>
<dbReference type="Proteomes" id="UP000000447">
    <property type="component" value="Plasmid unnamed"/>
</dbReference>
<evidence type="ECO:0000313" key="1">
    <source>
        <dbReference type="EMBL" id="ACM06553.1"/>
    </source>
</evidence>
<dbReference type="EMBL" id="CP001276">
    <property type="protein sequence ID" value="ACM06553.1"/>
    <property type="molecule type" value="Genomic_DNA"/>
</dbReference>
<geneLocation type="plasmid" evidence="2">
    <name>Tros</name>
</geneLocation>
<name>B9L4P6_THERP</name>
<dbReference type="KEGG" id="tro:trd_A0760"/>
<gene>
    <name evidence="1" type="ordered locus">trd_A0760</name>
</gene>
<keyword evidence="2" id="KW-1185">Reference proteome</keyword>
<dbReference type="HOGENOM" id="CLU_2107856_0_0_0"/>
<reference evidence="1 2" key="1">
    <citation type="journal article" date="2009" name="PLoS ONE">
        <title>Complete genome sequence of the aerobic CO-oxidizing thermophile Thermomicrobium roseum.</title>
        <authorList>
            <person name="Wu D."/>
            <person name="Raymond J."/>
            <person name="Wu M."/>
            <person name="Chatterji S."/>
            <person name="Ren Q."/>
            <person name="Graham J.E."/>
            <person name="Bryant D.A."/>
            <person name="Robb F."/>
            <person name="Colman A."/>
            <person name="Tallon L.J."/>
            <person name="Badger J.H."/>
            <person name="Madupu R."/>
            <person name="Ward N.L."/>
            <person name="Eisen J.A."/>
        </authorList>
    </citation>
    <scope>NUCLEOTIDE SEQUENCE [LARGE SCALE GENOMIC DNA]</scope>
    <source>
        <strain evidence="2">ATCC 27502 / DSM 5159 / P-2</strain>
        <plasmid evidence="1">unnamed</plasmid>
    </source>
</reference>
<accession>B9L4P6</accession>